<dbReference type="Proteomes" id="UP000281192">
    <property type="component" value="Chromosome"/>
</dbReference>
<dbReference type="RefSeq" id="WP_101715657.1">
    <property type="nucleotide sequence ID" value="NZ_CP026100.1"/>
</dbReference>
<accession>A0A2N5CL97</accession>
<dbReference type="EMBL" id="PJRQ01000052">
    <property type="protein sequence ID" value="PLR06479.1"/>
    <property type="molecule type" value="Genomic_DNA"/>
</dbReference>
<reference evidence="2 3" key="1">
    <citation type="submission" date="2017-12" db="EMBL/GenBank/DDBJ databases">
        <title>The genome sequence of Caulobacter flavus CGMCC1 15093.</title>
        <authorList>
            <person name="Gao J."/>
            <person name="Mao X."/>
            <person name="Sun J."/>
        </authorList>
    </citation>
    <scope>NUCLEOTIDE SEQUENCE [LARGE SCALE GENOMIC DNA]</scope>
    <source>
        <strain evidence="2 3">CGMCC1 15093</strain>
    </source>
</reference>
<dbReference type="EMBL" id="CP026100">
    <property type="protein sequence ID" value="AYV48319.1"/>
    <property type="molecule type" value="Genomic_DNA"/>
</dbReference>
<dbReference type="InterPro" id="IPR021667">
    <property type="entry name" value="HapK"/>
</dbReference>
<name>A0A2N5CL97_9CAUL</name>
<evidence type="ECO:0000313" key="4">
    <source>
        <dbReference type="Proteomes" id="UP000281192"/>
    </source>
</evidence>
<dbReference type="Gene3D" id="3.30.70.100">
    <property type="match status" value="1"/>
</dbReference>
<evidence type="ECO:0000313" key="2">
    <source>
        <dbReference type="EMBL" id="PLR06479.1"/>
    </source>
</evidence>
<protein>
    <submittedName>
        <fullName evidence="2">REDY-like protein HapK</fullName>
    </submittedName>
</protein>
<dbReference type="SUPFAM" id="SSF54909">
    <property type="entry name" value="Dimeric alpha+beta barrel"/>
    <property type="match status" value="1"/>
</dbReference>
<evidence type="ECO:0000313" key="1">
    <source>
        <dbReference type="EMBL" id="AYV48319.1"/>
    </source>
</evidence>
<reference evidence="1 4" key="2">
    <citation type="submission" date="2018-01" db="EMBL/GenBank/DDBJ databases">
        <title>Complete genome sequence of Caulobacter flavus RHGG3.</title>
        <authorList>
            <person name="Yang E."/>
        </authorList>
    </citation>
    <scope>NUCLEOTIDE SEQUENCE [LARGE SCALE GENOMIC DNA]</scope>
    <source>
        <strain evidence="1 4">RHGG3</strain>
    </source>
</reference>
<proteinExistence type="predicted"/>
<keyword evidence="4" id="KW-1185">Reference proteome</keyword>
<organism evidence="2 3">
    <name type="scientific">Caulobacter flavus</name>
    <dbReference type="NCBI Taxonomy" id="1679497"/>
    <lineage>
        <taxon>Bacteria</taxon>
        <taxon>Pseudomonadati</taxon>
        <taxon>Pseudomonadota</taxon>
        <taxon>Alphaproteobacteria</taxon>
        <taxon>Caulobacterales</taxon>
        <taxon>Caulobacteraceae</taxon>
        <taxon>Caulobacter</taxon>
    </lineage>
</organism>
<dbReference type="InterPro" id="IPR011008">
    <property type="entry name" value="Dimeric_a/b-barrel"/>
</dbReference>
<dbReference type="Proteomes" id="UP000234483">
    <property type="component" value="Unassembled WGS sequence"/>
</dbReference>
<dbReference type="Pfam" id="PF11639">
    <property type="entry name" value="HapK"/>
    <property type="match status" value="1"/>
</dbReference>
<dbReference type="AlphaFoldDB" id="A0A2N5CL97"/>
<evidence type="ECO:0000313" key="3">
    <source>
        <dbReference type="Proteomes" id="UP000234483"/>
    </source>
</evidence>
<sequence length="104" mass="11201">MAVTRIVALFNLKPGVSVASYEAWAKERDLPTVNGLKSIDKFEVFRSAALLGTDAPPPYQYVEIIDVADMDAFGTDVASEAMQAIAAEFQALADTTFIVTEKVG</sequence>
<gene>
    <name evidence="1" type="ORF">C1707_19775</name>
    <name evidence="2" type="ORF">CFHF_25145</name>
</gene>
<dbReference type="OrthoDB" id="4731620at2"/>
<dbReference type="KEGG" id="cfh:C1707_19775"/>